<keyword evidence="3" id="KW-1185">Reference proteome</keyword>
<feature type="region of interest" description="Disordered" evidence="1">
    <location>
        <begin position="98"/>
        <end position="150"/>
    </location>
</feature>
<evidence type="ECO:0000256" key="1">
    <source>
        <dbReference type="SAM" id="MobiDB-lite"/>
    </source>
</evidence>
<protein>
    <submittedName>
        <fullName evidence="2">Kdelr1 protein</fullName>
    </submittedName>
</protein>
<evidence type="ECO:0000313" key="3">
    <source>
        <dbReference type="Proteomes" id="UP000601435"/>
    </source>
</evidence>
<comment type="caution">
    <text evidence="2">The sequence shown here is derived from an EMBL/GenBank/DDBJ whole genome shotgun (WGS) entry which is preliminary data.</text>
</comment>
<dbReference type="AlphaFoldDB" id="A0A812WLI4"/>
<sequence>MTASNAGPSHADVFTCRQPVRVENARYVQILDCVYPRLRVDCILVKGEFSPAMVNYVSKRINVKVNCMFINCPKHDFKHPLDRMGGVRVILNSEKPDPFEMDAGAAPASWTSPPSGPDDQLYLPLRKFDESKDLQSSPRAANAVGIGDSS</sequence>
<name>A0A812WLI4_9DINO</name>
<dbReference type="Proteomes" id="UP000601435">
    <property type="component" value="Unassembled WGS sequence"/>
</dbReference>
<reference evidence="2" key="1">
    <citation type="submission" date="2021-02" db="EMBL/GenBank/DDBJ databases">
        <authorList>
            <person name="Dougan E. K."/>
            <person name="Rhodes N."/>
            <person name="Thang M."/>
            <person name="Chan C."/>
        </authorList>
    </citation>
    <scope>NUCLEOTIDE SEQUENCE</scope>
</reference>
<dbReference type="EMBL" id="CAJNJA010033771">
    <property type="protein sequence ID" value="CAE7683559.1"/>
    <property type="molecule type" value="Genomic_DNA"/>
</dbReference>
<evidence type="ECO:0000313" key="2">
    <source>
        <dbReference type="EMBL" id="CAE7683559.1"/>
    </source>
</evidence>
<proteinExistence type="predicted"/>
<organism evidence="2 3">
    <name type="scientific">Symbiodinium necroappetens</name>
    <dbReference type="NCBI Taxonomy" id="1628268"/>
    <lineage>
        <taxon>Eukaryota</taxon>
        <taxon>Sar</taxon>
        <taxon>Alveolata</taxon>
        <taxon>Dinophyceae</taxon>
        <taxon>Suessiales</taxon>
        <taxon>Symbiodiniaceae</taxon>
        <taxon>Symbiodinium</taxon>
    </lineage>
</organism>
<accession>A0A812WLI4</accession>
<gene>
    <name evidence="2" type="primary">kdelr1</name>
    <name evidence="2" type="ORF">SNEC2469_LOCUS19669</name>
</gene>
<dbReference type="OrthoDB" id="1718410at2759"/>